<dbReference type="Proteomes" id="UP001304671">
    <property type="component" value="Unassembled WGS sequence"/>
</dbReference>
<accession>A0ABU5QRZ0</accession>
<keyword evidence="1" id="KW-0812">Transmembrane</keyword>
<evidence type="ECO:0000313" key="2">
    <source>
        <dbReference type="EMBL" id="MEA5259853.1"/>
    </source>
</evidence>
<gene>
    <name evidence="2" type="ORF">VB264_18795</name>
</gene>
<comment type="caution">
    <text evidence="2">The sequence shown here is derived from an EMBL/GenBank/DDBJ whole genome shotgun (WGS) entry which is preliminary data.</text>
</comment>
<dbReference type="RefSeq" id="WP_323251837.1">
    <property type="nucleotide sequence ID" value="NZ_JAYFUL010000038.1"/>
</dbReference>
<dbReference type="EMBL" id="JAYFUL010000038">
    <property type="protein sequence ID" value="MEA5259853.1"/>
    <property type="molecule type" value="Genomic_DNA"/>
</dbReference>
<keyword evidence="1" id="KW-0472">Membrane</keyword>
<reference evidence="2 3" key="1">
    <citation type="submission" date="2023-12" db="EMBL/GenBank/DDBJ databases">
        <title>Novel species of the genus Arcicella isolated from rivers.</title>
        <authorList>
            <person name="Lu H."/>
        </authorList>
    </citation>
    <scope>NUCLEOTIDE SEQUENCE [LARGE SCALE GENOMIC DNA]</scope>
    <source>
        <strain evidence="2 3">LMG 21963</strain>
    </source>
</reference>
<protein>
    <submittedName>
        <fullName evidence="2">CsgG/HfaB family protein</fullName>
    </submittedName>
</protein>
<dbReference type="InterPro" id="IPR005534">
    <property type="entry name" value="Curli_assmbl/transp-comp_CsgG"/>
</dbReference>
<dbReference type="Gene3D" id="3.40.50.10610">
    <property type="entry name" value="ABC-type transport auxiliary lipoprotein component"/>
    <property type="match status" value="1"/>
</dbReference>
<keyword evidence="3" id="KW-1185">Reference proteome</keyword>
<dbReference type="Pfam" id="PF03783">
    <property type="entry name" value="CsgG"/>
    <property type="match status" value="1"/>
</dbReference>
<sequence>MKFYAIPSSFPFVNRVLLLCVLVFNNTFGQAKTEILTNQGVVSMVKAGLGKLIRLIMIILFCILSLISFTATSQNMIKITKLRPAQLDLSAYQKIAIGDITGSTGAKTERAMDLADALTSELFNSKGFEIIDRNAINQILASQKGNNIQTINETTTSVLAKKINSAVLIVGRIQNDKIYKEEKTVRNIVVSDGCYNSYWWELQGDITVQLKIIDIKTGQMLFSNPVIKKINVETKKECNPYKLGDLEPILRDGVKDLTREITKIFIPYGETITLFFETPFVVLKNPFKKLTTAIQSFESNNNALGLEILKAYAEDNSLKESFHAKAVYNYGVGLFIDGQYDFATEKINEAQKLGSPNAIQMLKKIETEKQYSIRTNVRR</sequence>
<evidence type="ECO:0000313" key="3">
    <source>
        <dbReference type="Proteomes" id="UP001304671"/>
    </source>
</evidence>
<organism evidence="2 3">
    <name type="scientific">Arcicella aquatica</name>
    <dbReference type="NCBI Taxonomy" id="217141"/>
    <lineage>
        <taxon>Bacteria</taxon>
        <taxon>Pseudomonadati</taxon>
        <taxon>Bacteroidota</taxon>
        <taxon>Cytophagia</taxon>
        <taxon>Cytophagales</taxon>
        <taxon>Flectobacillaceae</taxon>
        <taxon>Arcicella</taxon>
    </lineage>
</organism>
<keyword evidence="1" id="KW-1133">Transmembrane helix</keyword>
<proteinExistence type="predicted"/>
<name>A0ABU5QRZ0_9BACT</name>
<feature type="transmembrane region" description="Helical" evidence="1">
    <location>
        <begin position="53"/>
        <end position="73"/>
    </location>
</feature>
<evidence type="ECO:0000256" key="1">
    <source>
        <dbReference type="SAM" id="Phobius"/>
    </source>
</evidence>